<organism evidence="1 2">
    <name type="scientific">Blattamonas nauphoetae</name>
    <dbReference type="NCBI Taxonomy" id="2049346"/>
    <lineage>
        <taxon>Eukaryota</taxon>
        <taxon>Metamonada</taxon>
        <taxon>Preaxostyla</taxon>
        <taxon>Oxymonadida</taxon>
        <taxon>Blattamonas</taxon>
    </lineage>
</organism>
<accession>A0ABQ9Y825</accession>
<dbReference type="SUPFAM" id="SSF51126">
    <property type="entry name" value="Pectin lyase-like"/>
    <property type="match status" value="2"/>
</dbReference>
<sequence length="880" mass="91719">MVTVTSTVLSSQLISNLSPVFATVETQKVTLSTCVLKNLTRPDPTPATRTIASSSTTLVVGTATENVESPLYGTVVSDINSGGCFLLQNSTFTKSTASYTGGTYTNGTKGSVDLQQTTLSLTNCHFSDCTSVSNGGAFCYEKSSATLSVTTCRIVRCIALQDGGGIRNGFSTRSTITGTLFEDCVAVRYGGGLVINQASDLCQITSSNFTGCSGEGGSAFHRNNHSVKAQLQTFANLRIEGCVSRMGANQATVTLDGTITSTQAISFTFHSNIHIDNQIGSLGRVVYLSHDADSNIDLYSNTFTGTTFASEDTSAQFAHFTVSQNTQLTPTAAYLFSGSQCTMTGTEDETKSPGQPVQVRWKSTPEKNLVTIQRGFKSSAAFLVTKGAELEIVFCLNLKDCPTAGVCSVSSGAKASISLTTLTVSTEPTSVDLFVVSSASLSLTNTTIPAVSFVTRSVVCVSGDSDVVVSHVTTDTITQTGDAGLGGCFLRVEGGSTSVVKIEHSTFGRCVTSGDGGWGKCEFGSGGGLEVTNSTFVGNTAGRGSALFVSHPTLSSSLDSITLSAFGISTASPPATKDAADTLFGLVYGVEGSRWEGSILFVVFAHSASDGGVHLHSSGTSNTKCGKVILPCLTLTESIANVKTTREVLLDTEFVMDDTPVTISSDIELKSASDAVKTLRVGSASAISIASGILRFSSINIVIESSQITPFAVNELGVLEFDSTVSIAVDPSASHRTSPLISVSSGSVSLDCTEISSESGIEIRGESLLRQTGGLVLWKGVNLNEVMCTGNAESEVGSAMCSWIGDGSSLVIGSDSTDTSFVSCSSEGDGGVIRAELIGTAKLKHRLELLVVLVDFVWFVIRLDIVLSGWDGKGSFPEDE</sequence>
<evidence type="ECO:0000313" key="2">
    <source>
        <dbReference type="Proteomes" id="UP001281761"/>
    </source>
</evidence>
<protein>
    <submittedName>
        <fullName evidence="1">Uncharacterized protein</fullName>
    </submittedName>
</protein>
<gene>
    <name evidence="1" type="ORF">BLNAU_5093</name>
</gene>
<evidence type="ECO:0000313" key="1">
    <source>
        <dbReference type="EMBL" id="KAK2959896.1"/>
    </source>
</evidence>
<dbReference type="Proteomes" id="UP001281761">
    <property type="component" value="Unassembled WGS sequence"/>
</dbReference>
<reference evidence="1 2" key="1">
    <citation type="journal article" date="2022" name="bioRxiv">
        <title>Genomics of Preaxostyla Flagellates Illuminates Evolutionary Transitions and the Path Towards Mitochondrial Loss.</title>
        <authorList>
            <person name="Novak L.V.F."/>
            <person name="Treitli S.C."/>
            <person name="Pyrih J."/>
            <person name="Halakuc P."/>
            <person name="Pipaliya S.V."/>
            <person name="Vacek V."/>
            <person name="Brzon O."/>
            <person name="Soukal P."/>
            <person name="Eme L."/>
            <person name="Dacks J.B."/>
            <person name="Karnkowska A."/>
            <person name="Elias M."/>
            <person name="Hampl V."/>
        </authorList>
    </citation>
    <scope>NUCLEOTIDE SEQUENCE [LARGE SCALE GENOMIC DNA]</scope>
    <source>
        <strain evidence="1">NAU3</strain>
        <tissue evidence="1">Gut</tissue>
    </source>
</reference>
<proteinExistence type="predicted"/>
<dbReference type="EMBL" id="JARBJD010000026">
    <property type="protein sequence ID" value="KAK2959896.1"/>
    <property type="molecule type" value="Genomic_DNA"/>
</dbReference>
<keyword evidence="2" id="KW-1185">Reference proteome</keyword>
<name>A0ABQ9Y825_9EUKA</name>
<comment type="caution">
    <text evidence="1">The sequence shown here is derived from an EMBL/GenBank/DDBJ whole genome shotgun (WGS) entry which is preliminary data.</text>
</comment>
<dbReference type="InterPro" id="IPR011050">
    <property type="entry name" value="Pectin_lyase_fold/virulence"/>
</dbReference>